<proteinExistence type="inferred from homology"/>
<name>A0A1M5H243_9ALTE</name>
<dbReference type="PANTHER" id="PTHR34477">
    <property type="entry name" value="UPF0213 PROTEIN YHBQ"/>
    <property type="match status" value="1"/>
</dbReference>
<dbReference type="Gene3D" id="3.40.1440.10">
    <property type="entry name" value="GIY-YIG endonuclease"/>
    <property type="match status" value="1"/>
</dbReference>
<dbReference type="InterPro" id="IPR035901">
    <property type="entry name" value="GIY-YIG_endonuc_sf"/>
</dbReference>
<dbReference type="Pfam" id="PF01541">
    <property type="entry name" value="GIY-YIG"/>
    <property type="match status" value="1"/>
</dbReference>
<keyword evidence="3" id="KW-0378">Hydrolase</keyword>
<dbReference type="InterPro" id="IPR050190">
    <property type="entry name" value="UPF0213_domain"/>
</dbReference>
<dbReference type="STRING" id="634436.SAMN05216361_1273"/>
<reference evidence="4" key="1">
    <citation type="submission" date="2016-11" db="EMBL/GenBank/DDBJ databases">
        <authorList>
            <person name="Varghese N."/>
            <person name="Submissions S."/>
        </authorList>
    </citation>
    <scope>NUCLEOTIDE SEQUENCE [LARGE SCALE GENOMIC DNA]</scope>
    <source>
        <strain evidence="4">CGMCC 1.8995</strain>
    </source>
</reference>
<evidence type="ECO:0000259" key="2">
    <source>
        <dbReference type="PROSITE" id="PS50164"/>
    </source>
</evidence>
<dbReference type="EMBL" id="FQWD01000002">
    <property type="protein sequence ID" value="SHG09976.1"/>
    <property type="molecule type" value="Genomic_DNA"/>
</dbReference>
<protein>
    <submittedName>
        <fullName evidence="3">Putative endonuclease</fullName>
    </submittedName>
</protein>
<dbReference type="InterPro" id="IPR000305">
    <property type="entry name" value="GIY-YIG_endonuc"/>
</dbReference>
<evidence type="ECO:0000313" key="3">
    <source>
        <dbReference type="EMBL" id="SHG09976.1"/>
    </source>
</evidence>
<evidence type="ECO:0000256" key="1">
    <source>
        <dbReference type="ARBA" id="ARBA00007435"/>
    </source>
</evidence>
<sequence>MTVWYVYIISTAQGVLYTGITNNPARRIRQHSGLIKGGAKALRGKGPLQFECVFEVANKSVALQLEAWIKRHSRAAKQQLIQRTLQPPVENSLLTAEAIRQMNSALRSQ</sequence>
<accession>A0A1M5H243</accession>
<dbReference type="GO" id="GO:0004519">
    <property type="term" value="F:endonuclease activity"/>
    <property type="evidence" value="ECO:0007669"/>
    <property type="project" value="UniProtKB-KW"/>
</dbReference>
<dbReference type="CDD" id="cd10456">
    <property type="entry name" value="GIY-YIG_UPF0213"/>
    <property type="match status" value="1"/>
</dbReference>
<keyword evidence="4" id="KW-1185">Reference proteome</keyword>
<keyword evidence="3" id="KW-0540">Nuclease</keyword>
<dbReference type="AlphaFoldDB" id="A0A1M5H243"/>
<dbReference type="SUPFAM" id="SSF82771">
    <property type="entry name" value="GIY-YIG endonuclease"/>
    <property type="match status" value="1"/>
</dbReference>
<dbReference type="OrthoDB" id="9797095at2"/>
<dbReference type="RefSeq" id="WP_073319571.1">
    <property type="nucleotide sequence ID" value="NZ_FQWD01000002.1"/>
</dbReference>
<organism evidence="3 4">
    <name type="scientific">Marisediminitalea aggregata</name>
    <dbReference type="NCBI Taxonomy" id="634436"/>
    <lineage>
        <taxon>Bacteria</taxon>
        <taxon>Pseudomonadati</taxon>
        <taxon>Pseudomonadota</taxon>
        <taxon>Gammaproteobacteria</taxon>
        <taxon>Alteromonadales</taxon>
        <taxon>Alteromonadaceae</taxon>
        <taxon>Marisediminitalea</taxon>
    </lineage>
</organism>
<comment type="similarity">
    <text evidence="1">Belongs to the UPF0213 family.</text>
</comment>
<feature type="domain" description="GIY-YIG" evidence="2">
    <location>
        <begin position="2"/>
        <end position="79"/>
    </location>
</feature>
<evidence type="ECO:0000313" key="4">
    <source>
        <dbReference type="Proteomes" id="UP000184520"/>
    </source>
</evidence>
<gene>
    <name evidence="3" type="ORF">SAMN05216361_1273</name>
</gene>
<dbReference type="PROSITE" id="PS50164">
    <property type="entry name" value="GIY_YIG"/>
    <property type="match status" value="1"/>
</dbReference>
<keyword evidence="3" id="KW-0255">Endonuclease</keyword>
<dbReference type="PANTHER" id="PTHR34477:SF1">
    <property type="entry name" value="UPF0213 PROTEIN YHBQ"/>
    <property type="match status" value="1"/>
</dbReference>
<dbReference type="Proteomes" id="UP000184520">
    <property type="component" value="Unassembled WGS sequence"/>
</dbReference>